<keyword evidence="12" id="KW-0645">Protease</keyword>
<dbReference type="PROSITE" id="PS50923">
    <property type="entry name" value="SUSHI"/>
    <property type="match status" value="2"/>
</dbReference>
<evidence type="ECO:0000256" key="14">
    <source>
        <dbReference type="ARBA" id="ARBA00022737"/>
    </source>
</evidence>
<dbReference type="EMBL" id="GBSH01000704">
    <property type="protein sequence ID" value="JAG68321.1"/>
    <property type="molecule type" value="Transcribed_RNA"/>
</dbReference>
<evidence type="ECO:0000256" key="7">
    <source>
        <dbReference type="ARBA" id="ARBA00011934"/>
    </source>
</evidence>
<protein>
    <recommendedName>
        <fullName evidence="8">Complement factor B</fullName>
        <ecNumber evidence="7">3.4.21.47</ecNumber>
    </recommendedName>
    <alternativeName>
        <fullName evidence="21">C3/C5 convertase</fullName>
    </alternativeName>
</protein>
<organism evidence="33">
    <name type="scientific">Philothamnus irregularis</name>
    <name type="common">brown tree snake</name>
    <dbReference type="NCBI Taxonomy" id="1899461"/>
    <lineage>
        <taxon>Eukaryota</taxon>
        <taxon>Metazoa</taxon>
        <taxon>Chordata</taxon>
        <taxon>Craniata</taxon>
        <taxon>Vertebrata</taxon>
        <taxon>Euteleostomi</taxon>
        <taxon>Lepidosauria</taxon>
        <taxon>Squamata</taxon>
        <taxon>Bifurcata</taxon>
        <taxon>Unidentata</taxon>
        <taxon>Episquamata</taxon>
        <taxon>Toxicofera</taxon>
        <taxon>Serpentes</taxon>
        <taxon>Colubroidea</taxon>
        <taxon>Colubridae</taxon>
        <taxon>Colubrinae</taxon>
        <taxon>Philothamnus</taxon>
    </lineage>
</organism>
<comment type="subcellular location">
    <subcellularLocation>
        <location evidence="4">Cell surface</location>
    </subcellularLocation>
    <subcellularLocation>
        <location evidence="5">Secreted</location>
    </subcellularLocation>
</comment>
<evidence type="ECO:0000256" key="25">
    <source>
        <dbReference type="ARBA" id="ARBA00093516"/>
    </source>
</evidence>
<dbReference type="GO" id="GO:0070062">
    <property type="term" value="C:extracellular exosome"/>
    <property type="evidence" value="ECO:0007669"/>
    <property type="project" value="TreeGrafter"/>
</dbReference>
<name>A0A0B8RUU9_9SAUR</name>
<dbReference type="GO" id="GO:0006508">
    <property type="term" value="P:proteolysis"/>
    <property type="evidence" value="ECO:0007669"/>
    <property type="project" value="UniProtKB-KW"/>
</dbReference>
<comment type="function">
    <text evidence="24">Precursor of the catalytic component of the C3 and C5 convertase complexes of the alternative pathway of the complement system, a cascade of proteins that leads to phagocytosis and breakdown of pathogens and signaling that strengthens the adaptive immune system. The alternative complement pathway acts as an amplification loop that enhances other complement pathways (classical, lectin and GZMK) by promoting formation of additional C3 and C5 convertases. CFB is cleaved and activated by CFD to generate Ba and Bb chains; Bb chain constituting the catalytic component of the C3 and C5 convertases.</text>
</comment>
<feature type="active site" description="Charge relay system" evidence="27">
    <location>
        <position position="586"/>
    </location>
</feature>
<evidence type="ECO:0000256" key="29">
    <source>
        <dbReference type="SAM" id="SignalP"/>
    </source>
</evidence>
<dbReference type="PANTHER" id="PTHR46393">
    <property type="entry name" value="SUSHI DOMAIN-CONTAINING PROTEIN"/>
    <property type="match status" value="1"/>
</dbReference>
<feature type="chain" id="PRO_5002138302" description="Complement factor B" evidence="29">
    <location>
        <begin position="20"/>
        <end position="787"/>
    </location>
</feature>
<keyword evidence="11 28" id="KW-0768">Sushi</keyword>
<accession>A0A0B8RUU9</accession>
<dbReference type="CDD" id="cd00033">
    <property type="entry name" value="CCP"/>
    <property type="match status" value="2"/>
</dbReference>
<dbReference type="InterPro" id="IPR043504">
    <property type="entry name" value="Peptidase_S1_PA_chymotrypsin"/>
</dbReference>
<evidence type="ECO:0000256" key="19">
    <source>
        <dbReference type="ARBA" id="ARBA00023162"/>
    </source>
</evidence>
<dbReference type="PRINTS" id="PR00722">
    <property type="entry name" value="CHYMOTRYPSIN"/>
</dbReference>
<evidence type="ECO:0000259" key="31">
    <source>
        <dbReference type="PROSITE" id="PS50240"/>
    </source>
</evidence>
<proteinExistence type="inferred from homology"/>
<comment type="similarity">
    <text evidence="6">Belongs to the peptidase S1 family. Snake venom subfamily.</text>
</comment>
<evidence type="ECO:0000256" key="26">
    <source>
        <dbReference type="ARBA" id="ARBA00093582"/>
    </source>
</evidence>
<evidence type="ECO:0000259" key="30">
    <source>
        <dbReference type="PROSITE" id="PS50234"/>
    </source>
</evidence>
<comment type="catalytic activity">
    <reaction evidence="1">
        <text>Cleavage of Arg-|-Ser bond in complement component C3 alpha-chain to yield C3a and C3b, and Arg-|-Xaa bond in complement component C5 alpha-chain to yield C5a and C5b.</text>
        <dbReference type="EC" id="3.4.21.47"/>
    </reaction>
</comment>
<evidence type="ECO:0000256" key="28">
    <source>
        <dbReference type="PROSITE-ProRule" id="PRU00302"/>
    </source>
</evidence>
<keyword evidence="13 29" id="KW-0732">Signal</keyword>
<comment type="caution">
    <text evidence="28">Lacks conserved residue(s) required for the propagation of feature annotation.</text>
</comment>
<keyword evidence="16" id="KW-0720">Serine protease</keyword>
<dbReference type="InterPro" id="IPR001254">
    <property type="entry name" value="Trypsin_dom"/>
</dbReference>
<keyword evidence="10" id="KW-0399">Innate immunity</keyword>
<dbReference type="PROSITE" id="PS00134">
    <property type="entry name" value="TRYPSIN_HIS"/>
    <property type="match status" value="1"/>
</dbReference>
<dbReference type="InterPro" id="IPR009003">
    <property type="entry name" value="Peptidase_S1_PA"/>
</dbReference>
<evidence type="ECO:0000256" key="13">
    <source>
        <dbReference type="ARBA" id="ARBA00022729"/>
    </source>
</evidence>
<dbReference type="InterPro" id="IPR000436">
    <property type="entry name" value="Sushi_SCR_CCP_dom"/>
</dbReference>
<comment type="function">
    <text evidence="22">Involved in proliferation and differentiation of preactivated B-lymphocytes, rapid spreading of peripheral blood monocytes, stimulation of lymphocyte blastogenesis and lysis of erythrocytes.</text>
</comment>
<reference evidence="33" key="1">
    <citation type="journal article" date="2014" name="BMC Genomics">
        <title>RNA-seq and high-definition mass spectrometry reveal the complex and divergent venoms of two rear-fanged colubrid snakes.</title>
        <authorList>
            <person name="McGivern J.J."/>
            <person name="Wray K.P."/>
            <person name="Margres M.J."/>
            <person name="Couch M.E."/>
            <person name="Mackessy S.P."/>
            <person name="Rokyta D.R."/>
        </authorList>
    </citation>
    <scope>NUCLEOTIDE SEQUENCE</scope>
    <source>
        <tissue evidence="33">Venom gland</tissue>
    </source>
</reference>
<evidence type="ECO:0000259" key="32">
    <source>
        <dbReference type="PROSITE" id="PS50923"/>
    </source>
</evidence>
<feature type="active site" description="Charge relay system" evidence="27">
    <location>
        <position position="538"/>
    </location>
</feature>
<evidence type="ECO:0000256" key="23">
    <source>
        <dbReference type="ARBA" id="ARBA00093402"/>
    </source>
</evidence>
<evidence type="ECO:0000256" key="3">
    <source>
        <dbReference type="ARBA" id="ARBA00001946"/>
    </source>
</evidence>
<dbReference type="SMART" id="SM00327">
    <property type="entry name" value="VWA"/>
    <property type="match status" value="1"/>
</dbReference>
<keyword evidence="19" id="KW-0179">Complement alternate pathway</keyword>
<dbReference type="SUPFAM" id="SSF53300">
    <property type="entry name" value="vWA-like"/>
    <property type="match status" value="1"/>
</dbReference>
<dbReference type="AlphaFoldDB" id="A0A0B8RUU9"/>
<dbReference type="PIRSF" id="PIRSF001154">
    <property type="entry name" value="Compl_C2_B"/>
    <property type="match status" value="1"/>
</dbReference>
<dbReference type="PANTHER" id="PTHR46393:SF1">
    <property type="entry name" value="COMPLEMENT FACTOR B"/>
    <property type="match status" value="1"/>
</dbReference>
<evidence type="ECO:0000256" key="8">
    <source>
        <dbReference type="ARBA" id="ARBA00018671"/>
    </source>
</evidence>
<comment type="subunit">
    <text evidence="26">Catalytic component of the C3 convertase of the alternative complement pathway, also named C3bBb, composed of complement factor B Bb and complement C3b. Catalytic component of the C5 convertase of the alternative complement pathway, also named C3bBb3b, composed of complement factor B Bb and additional molecules of complement C3b. Interacts to CFP; this interaction contributes to the stabilization of the active C3-convertase enzyme complex.</text>
</comment>
<dbReference type="InterPro" id="IPR002035">
    <property type="entry name" value="VWF_A"/>
</dbReference>
<evidence type="ECO:0000256" key="12">
    <source>
        <dbReference type="ARBA" id="ARBA00022670"/>
    </source>
</evidence>
<evidence type="ECO:0000256" key="18">
    <source>
        <dbReference type="ARBA" id="ARBA00023157"/>
    </source>
</evidence>
<dbReference type="PROSITE" id="PS50234">
    <property type="entry name" value="VWFA"/>
    <property type="match status" value="1"/>
</dbReference>
<dbReference type="InterPro" id="IPR035976">
    <property type="entry name" value="Sushi/SCR/CCP_sf"/>
</dbReference>
<evidence type="ECO:0000256" key="21">
    <source>
        <dbReference type="ARBA" id="ARBA00029636"/>
    </source>
</evidence>
<evidence type="ECO:0000256" key="6">
    <source>
        <dbReference type="ARBA" id="ARBA00009228"/>
    </source>
</evidence>
<dbReference type="Pfam" id="PF00092">
    <property type="entry name" value="VWA"/>
    <property type="match status" value="1"/>
</dbReference>
<dbReference type="InterPro" id="IPR001314">
    <property type="entry name" value="Peptidase_S1A"/>
</dbReference>
<evidence type="ECO:0000256" key="27">
    <source>
        <dbReference type="PIRSR" id="PIRSR001154-1"/>
    </source>
</evidence>
<feature type="active site" description="Charge relay system" evidence="27">
    <location>
        <position position="715"/>
    </location>
</feature>
<evidence type="ECO:0000313" key="33">
    <source>
        <dbReference type="EMBL" id="JAG68321.1"/>
    </source>
</evidence>
<dbReference type="InterPro" id="IPR011360">
    <property type="entry name" value="Compl_C2_B"/>
</dbReference>
<evidence type="ECO:0000256" key="5">
    <source>
        <dbReference type="ARBA" id="ARBA00004613"/>
    </source>
</evidence>
<evidence type="ECO:0000256" key="24">
    <source>
        <dbReference type="ARBA" id="ARBA00093434"/>
    </source>
</evidence>
<dbReference type="SMART" id="SM00032">
    <property type="entry name" value="CCP"/>
    <property type="match status" value="3"/>
</dbReference>
<keyword evidence="20" id="KW-0325">Glycoprotein</keyword>
<dbReference type="SUPFAM" id="SSF50494">
    <property type="entry name" value="Trypsin-like serine proteases"/>
    <property type="match status" value="1"/>
</dbReference>
<dbReference type="Gene3D" id="2.10.70.10">
    <property type="entry name" value="Complement Module, domain 1"/>
    <property type="match status" value="3"/>
</dbReference>
<feature type="domain" description="VWFA" evidence="30">
    <location>
        <begin position="248"/>
        <end position="483"/>
    </location>
</feature>
<feature type="domain" description="Sushi" evidence="32">
    <location>
        <begin position="90"/>
        <end position="149"/>
    </location>
</feature>
<dbReference type="GO" id="GO:0009986">
    <property type="term" value="C:cell surface"/>
    <property type="evidence" value="ECO:0007669"/>
    <property type="project" value="UniProtKB-SubCell"/>
</dbReference>
<evidence type="ECO:0000256" key="22">
    <source>
        <dbReference type="ARBA" id="ARBA00093327"/>
    </source>
</evidence>
<evidence type="ECO:0000256" key="10">
    <source>
        <dbReference type="ARBA" id="ARBA00022588"/>
    </source>
</evidence>
<dbReference type="InterPro" id="IPR036465">
    <property type="entry name" value="vWFA_dom_sf"/>
</dbReference>
<keyword evidence="14" id="KW-0677">Repeat</keyword>
<evidence type="ECO:0000256" key="4">
    <source>
        <dbReference type="ARBA" id="ARBA00004241"/>
    </source>
</evidence>
<keyword evidence="18 28" id="KW-1015">Disulfide bond</keyword>
<dbReference type="SUPFAM" id="SSF57535">
    <property type="entry name" value="Complement control module/SCR domain"/>
    <property type="match status" value="2"/>
</dbReference>
<dbReference type="CDD" id="cd00190">
    <property type="entry name" value="Tryp_SPc"/>
    <property type="match status" value="1"/>
</dbReference>
<comment type="subunit">
    <text evidence="25">Monomer. Interacts with complement C3b; this interaction is dependent on the presence of Mg(2+).</text>
</comment>
<dbReference type="GO" id="GO:0006957">
    <property type="term" value="P:complement activation, alternative pathway"/>
    <property type="evidence" value="ECO:0007669"/>
    <property type="project" value="UniProtKB-KW"/>
</dbReference>
<comment type="cofactor">
    <cofactor evidence="2">
        <name>Mn(2+)</name>
        <dbReference type="ChEBI" id="CHEBI:29035"/>
    </cofactor>
</comment>
<feature type="domain" description="Sushi" evidence="32">
    <location>
        <begin position="152"/>
        <end position="209"/>
    </location>
</feature>
<evidence type="ECO:0000256" key="15">
    <source>
        <dbReference type="ARBA" id="ARBA00022801"/>
    </source>
</evidence>
<evidence type="ECO:0000256" key="2">
    <source>
        <dbReference type="ARBA" id="ARBA00001936"/>
    </source>
</evidence>
<dbReference type="InterPro" id="IPR018114">
    <property type="entry name" value="TRYPSIN_HIS"/>
</dbReference>
<evidence type="ECO:0000256" key="9">
    <source>
        <dbReference type="ARBA" id="ARBA00022525"/>
    </source>
</evidence>
<feature type="signal peptide" evidence="29">
    <location>
        <begin position="1"/>
        <end position="19"/>
    </location>
</feature>
<dbReference type="GO" id="GO:0004252">
    <property type="term" value="F:serine-type endopeptidase activity"/>
    <property type="evidence" value="ECO:0007669"/>
    <property type="project" value="UniProtKB-EC"/>
</dbReference>
<sequence>MQWLGSYVHLLLFLGPFSAGTVDGACDPKAAEIVGGNYNLLKDGTTLVYDCPGGQYPYPTQVRFCKDGNQWSPLTGRDGRTVEQAVCRAIRCVRPLEFENGAFETFQPFYNINQELKFSCYDGHKLRGSQIRTCLPIGKWSGETAICDDGTGHCPDPGIPIGSRKYGTEYQIGSMVRYQCSRGLSLVGSRERVCQKSGIWSGSEPECRSPFTFDSKEEIVSKFLPSFLEVALSASQGTSANNKSDSLNIYFLIDASESFGQTRLTKAKEALMKLINKISSYDLLPSYGIVTFATESRMVLSTTSPHSSDADWVSEMLDTVSIDAHELKSGTNIANGFQFVYEMMIMQDLEEKRRGLNPTPVSTTARHIIILLTDGNYNLGGIPFIVIQNIKKFLNIGGSSQNSRDDHLDGDNMGITSSTGLQIDIDGSSPNPRDDHLDIYVFGTGHELNIESINEMASHKPNERHVFILKDLSELQEVFEKSLDDGESLPTCGFSPGEEALDDYEKYPWFARIVINEPRQEICKGVVVSDRDILTAAHCLAGINGIEDISVILGTTNFAVAEIRRHPEYNSQKVKNKGTLEFYDYDVALVKLKQKHLPSFVRPICLPCTIETTRILRRPHPQTTCKDHEEELLYDGNIPSLFITPCENSSGQKSGLLQRNVLIKNGEKKMACNMDAEKAKQYKNVANVSEVVNEHFLCTGGTDPREDPNVCSHDSGGPLLIQRRLRYIQLGVISWSVVDTCKGSGSLLCDVEPVKQQSLPHARDFHSNIFKILPWLKEQLGTEVEFL</sequence>
<dbReference type="Gene3D" id="3.40.50.410">
    <property type="entry name" value="von Willebrand factor, type A domain"/>
    <property type="match status" value="1"/>
</dbReference>
<keyword evidence="9" id="KW-0964">Secreted</keyword>
<feature type="disulfide bond" evidence="28">
    <location>
        <begin position="120"/>
        <end position="147"/>
    </location>
</feature>
<dbReference type="GO" id="GO:0009617">
    <property type="term" value="P:response to bacterium"/>
    <property type="evidence" value="ECO:0007669"/>
    <property type="project" value="TreeGrafter"/>
</dbReference>
<comment type="cofactor">
    <cofactor evidence="3">
        <name>Mg(2+)</name>
        <dbReference type="ChEBI" id="CHEBI:18420"/>
    </cofactor>
</comment>
<dbReference type="Pfam" id="PF00084">
    <property type="entry name" value="Sushi"/>
    <property type="match status" value="2"/>
</dbReference>
<comment type="function">
    <text evidence="23">Serine protease component of the complement C3 and C5 convertase complexes of the alternative complement pathway. Following cleavage and activation by factor D (CFD), forms the C3 convertase together with complement C3b. As part of the C3 convertase, cleaves and activates C3 into C3a anaphylatoxin and C3b opsonin, the next components of the complement pathways. When an additional complement C3b molecule binds to the C3 convertase, forms the C5 convertase, which cleaves and activates C5 into C5a anaphylatoxin and C5b component of the membrane attack complex.</text>
</comment>
<evidence type="ECO:0000256" key="1">
    <source>
        <dbReference type="ARBA" id="ARBA00000061"/>
    </source>
</evidence>
<dbReference type="EC" id="3.4.21.47" evidence="7"/>
<keyword evidence="15" id="KW-0378">Hydrolase</keyword>
<feature type="domain" description="Peptidase S1" evidence="31">
    <location>
        <begin position="494"/>
        <end position="781"/>
    </location>
</feature>
<evidence type="ECO:0000256" key="17">
    <source>
        <dbReference type="ARBA" id="ARBA00022859"/>
    </source>
</evidence>
<evidence type="ECO:0000256" key="20">
    <source>
        <dbReference type="ARBA" id="ARBA00023180"/>
    </source>
</evidence>
<evidence type="ECO:0000256" key="16">
    <source>
        <dbReference type="ARBA" id="ARBA00022825"/>
    </source>
</evidence>
<keyword evidence="17" id="KW-0391">Immunity</keyword>
<feature type="disulfide bond" evidence="28">
    <location>
        <begin position="180"/>
        <end position="207"/>
    </location>
</feature>
<evidence type="ECO:0000256" key="11">
    <source>
        <dbReference type="ARBA" id="ARBA00022659"/>
    </source>
</evidence>
<dbReference type="PROSITE" id="PS50240">
    <property type="entry name" value="TRYPSIN_DOM"/>
    <property type="match status" value="1"/>
</dbReference>
<dbReference type="Pfam" id="PF00089">
    <property type="entry name" value="Trypsin"/>
    <property type="match status" value="1"/>
</dbReference>
<dbReference type="Gene3D" id="2.40.10.10">
    <property type="entry name" value="Trypsin-like serine proteases"/>
    <property type="match status" value="2"/>
</dbReference>
<dbReference type="SMART" id="SM00020">
    <property type="entry name" value="Tryp_SPc"/>
    <property type="match status" value="1"/>
</dbReference>